<sequence length="420" mass="47669">MSFKWSKNVDPTPLLKSFYSRVEIVDRAVHIVDIRAYADAALISSMLGGSHPDGEPSTKNELVWEALISSAGDHTKERLLAELNLATVARKKRGTKNFVLVTTLSAKASTLPEQMTIVELSAQFSSTLPENYCLERDRIAAEQLRFGSIKADNEDYCYVRIEVDANDVAEAFTKASWELDILRGMICLLSNPGFEKSLIGTEHKPINVTRKGSFHTMHDPDGNAASEIIWYEPNYERRTVTAWKEPDKLMSVTQSALETLRARPYKGRLALAIVRFARAFDEVDPDTAFVKGWSAFESILSDSQADYPQLIKRCVFLFQDREYHAAAIKQLAEHRNASVHRVSDASLSRTFCYLLQNYFSKALSFHLFHYHHFDNFQEALSFLSGPYTRSDLYKSAARAELAKKFLKIDFKNDAEEVHDE</sequence>
<gene>
    <name evidence="1" type="ORF">CEE60_02640</name>
</gene>
<dbReference type="Proteomes" id="UP000198157">
    <property type="component" value="Unassembled WGS sequence"/>
</dbReference>
<dbReference type="EMBL" id="NIVS01000007">
    <property type="protein sequence ID" value="OWQ56390.1"/>
    <property type="molecule type" value="Genomic_DNA"/>
</dbReference>
<evidence type="ECO:0000313" key="1">
    <source>
        <dbReference type="EMBL" id="OWQ56390.1"/>
    </source>
</evidence>
<evidence type="ECO:0000313" key="2">
    <source>
        <dbReference type="Proteomes" id="UP000198157"/>
    </source>
</evidence>
<proteinExistence type="predicted"/>
<protein>
    <submittedName>
        <fullName evidence="1">Uncharacterized protein</fullName>
    </submittedName>
</protein>
<reference evidence="1 2" key="1">
    <citation type="submission" date="2017-06" db="EMBL/GenBank/DDBJ databases">
        <authorList>
            <person name="Kim H.J."/>
            <person name="Triplett B.A."/>
        </authorList>
    </citation>
    <scope>NUCLEOTIDE SEQUENCE [LARGE SCALE GENOMIC DNA]</scope>
    <source>
        <strain evidence="1 2">13146</strain>
    </source>
</reference>
<dbReference type="AlphaFoldDB" id="A0A246HSC9"/>
<organism evidence="1 2">
    <name type="scientific">Stenotrophomonas maltophilia</name>
    <name type="common">Pseudomonas maltophilia</name>
    <name type="synonym">Xanthomonas maltophilia</name>
    <dbReference type="NCBI Taxonomy" id="40324"/>
    <lineage>
        <taxon>Bacteria</taxon>
        <taxon>Pseudomonadati</taxon>
        <taxon>Pseudomonadota</taxon>
        <taxon>Gammaproteobacteria</taxon>
        <taxon>Lysobacterales</taxon>
        <taxon>Lysobacteraceae</taxon>
        <taxon>Stenotrophomonas</taxon>
        <taxon>Stenotrophomonas maltophilia group</taxon>
    </lineage>
</organism>
<accession>A0A246HSC9</accession>
<comment type="caution">
    <text evidence="1">The sequence shown here is derived from an EMBL/GenBank/DDBJ whole genome shotgun (WGS) entry which is preliminary data.</text>
</comment>
<dbReference type="OrthoDB" id="1491948at2"/>
<name>A0A246HSC9_STEMA</name>